<feature type="compositionally biased region" description="Low complexity" evidence="1">
    <location>
        <begin position="71"/>
        <end position="84"/>
    </location>
</feature>
<feature type="region of interest" description="Disordered" evidence="1">
    <location>
        <begin position="787"/>
        <end position="819"/>
    </location>
</feature>
<keyword evidence="3" id="KW-1185">Reference proteome</keyword>
<dbReference type="OrthoDB" id="10256176at2759"/>
<reference evidence="2" key="1">
    <citation type="journal article" date="2020" name="Stud. Mycol.">
        <title>101 Dothideomycetes genomes: a test case for predicting lifestyles and emergence of pathogens.</title>
        <authorList>
            <person name="Haridas S."/>
            <person name="Albert R."/>
            <person name="Binder M."/>
            <person name="Bloem J."/>
            <person name="Labutti K."/>
            <person name="Salamov A."/>
            <person name="Andreopoulos B."/>
            <person name="Baker S."/>
            <person name="Barry K."/>
            <person name="Bills G."/>
            <person name="Bluhm B."/>
            <person name="Cannon C."/>
            <person name="Castanera R."/>
            <person name="Culley D."/>
            <person name="Daum C."/>
            <person name="Ezra D."/>
            <person name="Gonzalez J."/>
            <person name="Henrissat B."/>
            <person name="Kuo A."/>
            <person name="Liang C."/>
            <person name="Lipzen A."/>
            <person name="Lutzoni F."/>
            <person name="Magnuson J."/>
            <person name="Mondo S."/>
            <person name="Nolan M."/>
            <person name="Ohm R."/>
            <person name="Pangilinan J."/>
            <person name="Park H.-J."/>
            <person name="Ramirez L."/>
            <person name="Alfaro M."/>
            <person name="Sun H."/>
            <person name="Tritt A."/>
            <person name="Yoshinaga Y."/>
            <person name="Zwiers L.-H."/>
            <person name="Turgeon B."/>
            <person name="Goodwin S."/>
            <person name="Spatafora J."/>
            <person name="Crous P."/>
            <person name="Grigoriev I."/>
        </authorList>
    </citation>
    <scope>NUCLEOTIDE SEQUENCE</scope>
    <source>
        <strain evidence="2">Tuck. ex Michener</strain>
    </source>
</reference>
<evidence type="ECO:0000313" key="2">
    <source>
        <dbReference type="EMBL" id="KAF2228943.1"/>
    </source>
</evidence>
<gene>
    <name evidence="2" type="ORF">EV356DRAFT_33348</name>
</gene>
<evidence type="ECO:0000313" key="3">
    <source>
        <dbReference type="Proteomes" id="UP000800092"/>
    </source>
</evidence>
<dbReference type="EMBL" id="ML991882">
    <property type="protein sequence ID" value="KAF2228943.1"/>
    <property type="molecule type" value="Genomic_DNA"/>
</dbReference>
<feature type="region of interest" description="Disordered" evidence="1">
    <location>
        <begin position="415"/>
        <end position="472"/>
    </location>
</feature>
<dbReference type="Proteomes" id="UP000800092">
    <property type="component" value="Unassembled WGS sequence"/>
</dbReference>
<dbReference type="Gene3D" id="3.40.50.150">
    <property type="entry name" value="Vaccinia Virus protein VP39"/>
    <property type="match status" value="1"/>
</dbReference>
<proteinExistence type="predicted"/>
<feature type="compositionally biased region" description="Polar residues" evidence="1">
    <location>
        <begin position="178"/>
        <end position="213"/>
    </location>
</feature>
<dbReference type="AlphaFoldDB" id="A0A6A6GUH2"/>
<feature type="region of interest" description="Disordered" evidence="1">
    <location>
        <begin position="47"/>
        <end position="90"/>
    </location>
</feature>
<feature type="compositionally biased region" description="Low complexity" evidence="1">
    <location>
        <begin position="793"/>
        <end position="803"/>
    </location>
</feature>
<name>A0A6A6GUH2_VIRVR</name>
<accession>A0A6A6GUH2</accession>
<feature type="region of interest" description="Disordered" evidence="1">
    <location>
        <begin position="174"/>
        <end position="214"/>
    </location>
</feature>
<dbReference type="SUPFAM" id="SSF53335">
    <property type="entry name" value="S-adenosyl-L-methionine-dependent methyltransferases"/>
    <property type="match status" value="1"/>
</dbReference>
<sequence length="819" mass="90374">MAFRAMSGNIHKPTLQDQRNTINTVIDDSPQDYRFSFNPKQSNVTTTVTLGSPMHDDFPTPRGPNDITAESPSSVGSSTCTSDSEWARSRRSPDFDELYDVSDDDDMEVPLKISNSVKSTLQKKIRIPSITIPSPTTWPTIEKLQKAMKSPVTLSPPPKLDIPAAALAKLDTRGLQVPTRTSTPSLDESQTGDEMSSSACPSTPDLSASSDSGNEWDAPIQLHPEAMETLHQISPDLNQSEQAEQPLEVHPTPFQEMQQVPEEQRRHSVNVIVTPTEPAERADDPISALSVPSPGGFFSSLDASARHTWCIREKTPTTGTAESFYGVPWRTSSDETVRQVITVASTQSPTEGPPTARRIPLSTEEVDEISEIRATEIAYEYNENYESELAQQASTNFDRTSLWLAAQSSYLSALRDTNPANDKGLGSPMVPLAEPRDGSPVSPPSRKKSVRFIDGVPKTSSQPRDKSEKAPCDPTFYQGFQHLRMKASSRDALHHGQHRAEALHLKRQCLTQAYRNQLLGKYELNDPLRPTPNRPISSFLPNPSDPDEEKAMIAAAEKERQALEQLHPSSWNLEAMRILNGGRLLNSPAASALSHPDARVLDLGGDVACDWGWAIALTHPHATITSATTLSDLGSTRHLRGPRNHRRLTVPNLWTLPFPSNHFDLISARSLHALLRTSHASPGSPNSPTTPRAYIAGDEYDLCLRECLRVLKPGGYLEFSVLDAELLRPSPLGAALGVEFAFSLKTRGYDPTASRCFIRRLARAGFADVKRAWMVLPMADVAPRWTDRGKKTQLQQGQQQVVDQRPRAWRSRSDGTIGW</sequence>
<feature type="region of interest" description="Disordered" evidence="1">
    <location>
        <begin position="525"/>
        <end position="546"/>
    </location>
</feature>
<dbReference type="InterPro" id="IPR029063">
    <property type="entry name" value="SAM-dependent_MTases_sf"/>
</dbReference>
<evidence type="ECO:0000256" key="1">
    <source>
        <dbReference type="SAM" id="MobiDB-lite"/>
    </source>
</evidence>
<organism evidence="2 3">
    <name type="scientific">Viridothelium virens</name>
    <name type="common">Speckled blister lichen</name>
    <name type="synonym">Trypethelium virens</name>
    <dbReference type="NCBI Taxonomy" id="1048519"/>
    <lineage>
        <taxon>Eukaryota</taxon>
        <taxon>Fungi</taxon>
        <taxon>Dikarya</taxon>
        <taxon>Ascomycota</taxon>
        <taxon>Pezizomycotina</taxon>
        <taxon>Dothideomycetes</taxon>
        <taxon>Dothideomycetes incertae sedis</taxon>
        <taxon>Trypetheliales</taxon>
        <taxon>Trypetheliaceae</taxon>
        <taxon>Viridothelium</taxon>
    </lineage>
</organism>
<protein>
    <submittedName>
        <fullName evidence="2">Uncharacterized protein</fullName>
    </submittedName>
</protein>